<keyword evidence="5 8" id="KW-0812">Transmembrane</keyword>
<dbReference type="InterPro" id="IPR000515">
    <property type="entry name" value="MetI-like"/>
</dbReference>
<evidence type="ECO:0000259" key="9">
    <source>
        <dbReference type="PROSITE" id="PS50928"/>
    </source>
</evidence>
<dbReference type="Gene3D" id="1.10.3720.10">
    <property type="entry name" value="MetI-like"/>
    <property type="match status" value="2"/>
</dbReference>
<keyword evidence="3" id="KW-1003">Cell membrane</keyword>
<feature type="transmembrane region" description="Helical" evidence="8">
    <location>
        <begin position="376"/>
        <end position="396"/>
    </location>
</feature>
<keyword evidence="4" id="KW-0997">Cell inner membrane</keyword>
<feature type="transmembrane region" description="Helical" evidence="8">
    <location>
        <begin position="265"/>
        <end position="283"/>
    </location>
</feature>
<organism evidence="10 11">
    <name type="scientific">Primorskyibacter flagellatus</name>
    <dbReference type="NCBI Taxonomy" id="1387277"/>
    <lineage>
        <taxon>Bacteria</taxon>
        <taxon>Pseudomonadati</taxon>
        <taxon>Pseudomonadota</taxon>
        <taxon>Alphaproteobacteria</taxon>
        <taxon>Rhodobacterales</taxon>
        <taxon>Roseobacteraceae</taxon>
        <taxon>Primorskyibacter</taxon>
    </lineage>
</organism>
<dbReference type="GO" id="GO:0005886">
    <property type="term" value="C:plasma membrane"/>
    <property type="evidence" value="ECO:0007669"/>
    <property type="project" value="UniProtKB-SubCell"/>
</dbReference>
<dbReference type="PROSITE" id="PS50928">
    <property type="entry name" value="ABC_TM1"/>
    <property type="match status" value="2"/>
</dbReference>
<sequence length="573" mass="62848">MTEQATTIPGERTRRRAPRFDWTFVVFALLALLLVVLVVSPLSRLVIESFTHPKEGGFTLQNFVDVFTRQRYLTAYWHTLQLAGVTVAMSVFMALPMAFAVSRTDTPGRGMMFFAVLGAFIIPPFLGAIGWILLAGPNAGWINRLWEGLTGYEEPLVNIFSMWGLAFVIALNVFPLIFIFATSAFDLISSEMEEAAAIHGAGPLRTTWLITLPLALPAVLGACMLVFLETIALYGTPALIAIPARFNVATTQLTTFFEYPARIELAMAFSVPLVLVTIVLLAAQRLMLRGGTVAVSGKGGAREPMKIGRWRYVLLAHGILVMLLAVVLPAVILVTTSFSVAWAKPFTFDNMTLQNFHEILFEQQTVRDAIWNTYKVAFSGATICTVLGFMIAYMVIRKMVPMASILAFLTVSPVAVPGIVLAICFYAAYAGPPLSMYGSSLLLIVAFVTRFLPIAFVSLSSGVRSMNPELEEAVRIHGGGRFRALTEVVAPVLKKNLLGVWILVFVICSRELSTAIFLSSHNNRVISILTLDLSEQGEYENLAAMGVLLLVITTAVVAIGMRFLGRDFMLRRN</sequence>
<keyword evidence="11" id="KW-1185">Reference proteome</keyword>
<keyword evidence="6 8" id="KW-1133">Transmembrane helix</keyword>
<feature type="transmembrane region" description="Helical" evidence="8">
    <location>
        <begin position="500"/>
        <end position="522"/>
    </location>
</feature>
<reference evidence="11" key="1">
    <citation type="journal article" date="2019" name="Int. J. Syst. Evol. Microbiol.">
        <title>The Global Catalogue of Microorganisms (GCM) 10K type strain sequencing project: providing services to taxonomists for standard genome sequencing and annotation.</title>
        <authorList>
            <consortium name="The Broad Institute Genomics Platform"/>
            <consortium name="The Broad Institute Genome Sequencing Center for Infectious Disease"/>
            <person name="Wu L."/>
            <person name="Ma J."/>
        </authorList>
    </citation>
    <scope>NUCLEOTIDE SEQUENCE [LARGE SCALE GENOMIC DNA]</scope>
    <source>
        <strain evidence="11">CGMCC 1.12664</strain>
    </source>
</reference>
<dbReference type="GO" id="GO:0055085">
    <property type="term" value="P:transmembrane transport"/>
    <property type="evidence" value="ECO:0007669"/>
    <property type="project" value="InterPro"/>
</dbReference>
<dbReference type="EMBL" id="BMFJ01000002">
    <property type="protein sequence ID" value="GGE45096.1"/>
    <property type="molecule type" value="Genomic_DNA"/>
</dbReference>
<feature type="transmembrane region" description="Helical" evidence="8">
    <location>
        <begin position="22"/>
        <end position="42"/>
    </location>
</feature>
<protein>
    <submittedName>
        <fullName evidence="10">ABC transporter substrate-binding protein</fullName>
    </submittedName>
</protein>
<feature type="domain" description="ABC transmembrane type-1" evidence="9">
    <location>
        <begin position="370"/>
        <end position="560"/>
    </location>
</feature>
<feature type="transmembrane region" description="Helical" evidence="8">
    <location>
        <begin position="542"/>
        <end position="564"/>
    </location>
</feature>
<proteinExistence type="predicted"/>
<feature type="transmembrane region" description="Helical" evidence="8">
    <location>
        <begin position="113"/>
        <end position="136"/>
    </location>
</feature>
<dbReference type="RefSeq" id="WP_188479142.1">
    <property type="nucleotide sequence ID" value="NZ_BMFJ01000002.1"/>
</dbReference>
<gene>
    <name evidence="10" type="ORF">GCM10011360_35400</name>
</gene>
<feature type="transmembrane region" description="Helical" evidence="8">
    <location>
        <begin position="156"/>
        <end position="185"/>
    </location>
</feature>
<feature type="transmembrane region" description="Helical" evidence="8">
    <location>
        <begin position="75"/>
        <end position="101"/>
    </location>
</feature>
<dbReference type="PANTHER" id="PTHR43357">
    <property type="entry name" value="INNER MEMBRANE ABC TRANSPORTER PERMEASE PROTEIN YDCV"/>
    <property type="match status" value="1"/>
</dbReference>
<dbReference type="SUPFAM" id="SSF161098">
    <property type="entry name" value="MetI-like"/>
    <property type="match status" value="2"/>
</dbReference>
<accession>A0A917AE36</accession>
<evidence type="ECO:0000256" key="4">
    <source>
        <dbReference type="ARBA" id="ARBA00022519"/>
    </source>
</evidence>
<feature type="transmembrane region" description="Helical" evidence="8">
    <location>
        <begin position="403"/>
        <end position="429"/>
    </location>
</feature>
<evidence type="ECO:0000256" key="3">
    <source>
        <dbReference type="ARBA" id="ARBA00022475"/>
    </source>
</evidence>
<dbReference type="Proteomes" id="UP000612855">
    <property type="component" value="Unassembled WGS sequence"/>
</dbReference>
<dbReference type="InterPro" id="IPR035906">
    <property type="entry name" value="MetI-like_sf"/>
</dbReference>
<evidence type="ECO:0000256" key="6">
    <source>
        <dbReference type="ARBA" id="ARBA00022989"/>
    </source>
</evidence>
<evidence type="ECO:0000256" key="2">
    <source>
        <dbReference type="ARBA" id="ARBA00022448"/>
    </source>
</evidence>
<dbReference type="AlphaFoldDB" id="A0A917AE36"/>
<evidence type="ECO:0000256" key="8">
    <source>
        <dbReference type="SAM" id="Phobius"/>
    </source>
</evidence>
<evidence type="ECO:0000256" key="7">
    <source>
        <dbReference type="ARBA" id="ARBA00023136"/>
    </source>
</evidence>
<dbReference type="CDD" id="cd06261">
    <property type="entry name" value="TM_PBP2"/>
    <property type="match status" value="2"/>
</dbReference>
<evidence type="ECO:0000313" key="11">
    <source>
        <dbReference type="Proteomes" id="UP000612855"/>
    </source>
</evidence>
<evidence type="ECO:0000313" key="10">
    <source>
        <dbReference type="EMBL" id="GGE45096.1"/>
    </source>
</evidence>
<feature type="transmembrane region" description="Helical" evidence="8">
    <location>
        <begin position="312"/>
        <end position="343"/>
    </location>
</feature>
<evidence type="ECO:0000256" key="1">
    <source>
        <dbReference type="ARBA" id="ARBA00004429"/>
    </source>
</evidence>
<keyword evidence="7 8" id="KW-0472">Membrane</keyword>
<feature type="domain" description="ABC transmembrane type-1" evidence="9">
    <location>
        <begin position="76"/>
        <end position="284"/>
    </location>
</feature>
<dbReference type="PANTHER" id="PTHR43357:SF4">
    <property type="entry name" value="INNER MEMBRANE ABC TRANSPORTER PERMEASE PROTEIN YDCV"/>
    <property type="match status" value="1"/>
</dbReference>
<keyword evidence="2" id="KW-0813">Transport</keyword>
<feature type="transmembrane region" description="Helical" evidence="8">
    <location>
        <begin position="441"/>
        <end position="459"/>
    </location>
</feature>
<name>A0A917AE36_9RHOB</name>
<comment type="caution">
    <text evidence="10">The sequence shown here is derived from an EMBL/GenBank/DDBJ whole genome shotgun (WGS) entry which is preliminary data.</text>
</comment>
<evidence type="ECO:0000256" key="5">
    <source>
        <dbReference type="ARBA" id="ARBA00022692"/>
    </source>
</evidence>
<feature type="transmembrane region" description="Helical" evidence="8">
    <location>
        <begin position="206"/>
        <end position="228"/>
    </location>
</feature>
<comment type="subcellular location">
    <subcellularLocation>
        <location evidence="1">Cell inner membrane</location>
        <topology evidence="1">Multi-pass membrane protein</topology>
    </subcellularLocation>
</comment>